<feature type="region of interest" description="Disordered" evidence="1">
    <location>
        <begin position="220"/>
        <end position="271"/>
    </location>
</feature>
<gene>
    <name evidence="2" type="ORF">PTTW11_09080</name>
</gene>
<evidence type="ECO:0000256" key="1">
    <source>
        <dbReference type="SAM" id="MobiDB-lite"/>
    </source>
</evidence>
<reference evidence="2" key="1">
    <citation type="submission" date="2021-02" db="EMBL/GenBank/DDBJ databases">
        <authorList>
            <person name="Syme A R."/>
            <person name="Syme A R."/>
            <person name="Moolhuijzen P."/>
        </authorList>
    </citation>
    <scope>NUCLEOTIDE SEQUENCE</scope>
    <source>
        <strain evidence="2">W1-1</strain>
    </source>
</reference>
<sequence>MSWLIKRPPKAFIAGMNLTREKAQNLVNICQWLEDDLHQQNAEISVFPSIMGNESFRALSHMQQRHSQITKRIGDLNLCIPTSAEPWLRELDDAKATMARKVKLCNKESQPCVLGWKQAAKQYWPLIAETYALILELLGRLKQELRTSLEDEKTWTETKANKLVRRASVKSTLSHSSNSEVKRVRFEKKVTGLYYDIAEASHEDDEDHVVHAAARKSNEFTKNLKTDKKDTAGKYKRRALSNSATRRGLVHSTTEVAQGEVYEDTPQDFVA</sequence>
<evidence type="ECO:0000313" key="2">
    <source>
        <dbReference type="EMBL" id="CAE7202687.1"/>
    </source>
</evidence>
<dbReference type="Proteomes" id="UP000472372">
    <property type="component" value="Chromosome 8"/>
</dbReference>
<feature type="compositionally biased region" description="Polar residues" evidence="1">
    <location>
        <begin position="240"/>
        <end position="256"/>
    </location>
</feature>
<feature type="compositionally biased region" description="Acidic residues" evidence="1">
    <location>
        <begin position="261"/>
        <end position="271"/>
    </location>
</feature>
<name>A0A6S6WK98_9PLEO</name>
<dbReference type="AlphaFoldDB" id="A0A6S6WK98"/>
<accession>A0A6S6WK98</accession>
<proteinExistence type="predicted"/>
<feature type="compositionally biased region" description="Basic and acidic residues" evidence="1">
    <location>
        <begin position="220"/>
        <end position="233"/>
    </location>
</feature>
<organism evidence="2 3">
    <name type="scientific">Pyrenophora teres f. teres</name>
    <dbReference type="NCBI Taxonomy" id="97479"/>
    <lineage>
        <taxon>Eukaryota</taxon>
        <taxon>Fungi</taxon>
        <taxon>Dikarya</taxon>
        <taxon>Ascomycota</taxon>
        <taxon>Pezizomycotina</taxon>
        <taxon>Dothideomycetes</taxon>
        <taxon>Pleosporomycetidae</taxon>
        <taxon>Pleosporales</taxon>
        <taxon>Pleosporineae</taxon>
        <taxon>Pleosporaceae</taxon>
        <taxon>Pyrenophora</taxon>
    </lineage>
</organism>
<dbReference type="EMBL" id="HG992984">
    <property type="protein sequence ID" value="CAE7202687.1"/>
    <property type="molecule type" value="Genomic_DNA"/>
</dbReference>
<protein>
    <submittedName>
        <fullName evidence="2">Uncharacterized protein</fullName>
    </submittedName>
</protein>
<evidence type="ECO:0000313" key="3">
    <source>
        <dbReference type="Proteomes" id="UP000472372"/>
    </source>
</evidence>